<proteinExistence type="predicted"/>
<accession>A0A7V3ZIQ5</accession>
<name>A0A7V3ZIQ5_DICTH</name>
<comment type="caution">
    <text evidence="1">The sequence shown here is derived from an EMBL/GenBank/DDBJ whole genome shotgun (WGS) entry which is preliminary data.</text>
</comment>
<protein>
    <submittedName>
        <fullName evidence="1">Ferredoxin</fullName>
    </submittedName>
</protein>
<dbReference type="AlphaFoldDB" id="A0A7V3ZIQ5"/>
<sequence>MHVHHNHEHSGLGPEGYCICPKCGYRKLHTPGIPCKEERCPNCGSALIREGSYHHKLIEERKKKDEK</sequence>
<evidence type="ECO:0000313" key="1">
    <source>
        <dbReference type="EMBL" id="HGK23729.1"/>
    </source>
</evidence>
<organism evidence="1">
    <name type="scientific">Dictyoglomus thermophilum</name>
    <dbReference type="NCBI Taxonomy" id="14"/>
    <lineage>
        <taxon>Bacteria</taxon>
        <taxon>Pseudomonadati</taxon>
        <taxon>Dictyoglomota</taxon>
        <taxon>Dictyoglomia</taxon>
        <taxon>Dictyoglomales</taxon>
        <taxon>Dictyoglomaceae</taxon>
        <taxon>Dictyoglomus</taxon>
    </lineage>
</organism>
<dbReference type="RefSeq" id="WP_149123228.1">
    <property type="nucleotide sequence ID" value="NZ_VTFL01000007.1"/>
</dbReference>
<dbReference type="EMBL" id="DTDV01000013">
    <property type="protein sequence ID" value="HGK23729.1"/>
    <property type="molecule type" value="Genomic_DNA"/>
</dbReference>
<gene>
    <name evidence="1" type="ORF">ENU78_04680</name>
</gene>
<reference evidence="1" key="1">
    <citation type="journal article" date="2020" name="mSystems">
        <title>Genome- and Community-Level Interaction Insights into Carbon Utilization and Element Cycling Functions of Hydrothermarchaeota in Hydrothermal Sediment.</title>
        <authorList>
            <person name="Zhou Z."/>
            <person name="Liu Y."/>
            <person name="Xu W."/>
            <person name="Pan J."/>
            <person name="Luo Z.H."/>
            <person name="Li M."/>
        </authorList>
    </citation>
    <scope>NUCLEOTIDE SEQUENCE [LARGE SCALE GENOMIC DNA]</scope>
    <source>
        <strain evidence="1">SpSt-70</strain>
    </source>
</reference>